<proteinExistence type="predicted"/>
<protein>
    <submittedName>
        <fullName evidence="1">Uncharacterized protein</fullName>
    </submittedName>
</protein>
<dbReference type="EMBL" id="JANPWB010000010">
    <property type="protein sequence ID" value="KAJ1145834.1"/>
    <property type="molecule type" value="Genomic_DNA"/>
</dbReference>
<feature type="non-terminal residue" evidence="1">
    <location>
        <position position="61"/>
    </location>
</feature>
<dbReference type="Proteomes" id="UP001066276">
    <property type="component" value="Chromosome 6"/>
</dbReference>
<dbReference type="AlphaFoldDB" id="A0AAV7R3Q3"/>
<comment type="caution">
    <text evidence="1">The sequence shown here is derived from an EMBL/GenBank/DDBJ whole genome shotgun (WGS) entry which is preliminary data.</text>
</comment>
<sequence>DIRDCGRNITGPLEAAMVGEWDSLLPCVHEQCRAAGEGHATDHARTFRGGGGADAHTSHIC</sequence>
<gene>
    <name evidence="1" type="ORF">NDU88_012117</name>
</gene>
<feature type="non-terminal residue" evidence="1">
    <location>
        <position position="1"/>
    </location>
</feature>
<keyword evidence="2" id="KW-1185">Reference proteome</keyword>
<accession>A0AAV7R3Q3</accession>
<organism evidence="1 2">
    <name type="scientific">Pleurodeles waltl</name>
    <name type="common">Iberian ribbed newt</name>
    <dbReference type="NCBI Taxonomy" id="8319"/>
    <lineage>
        <taxon>Eukaryota</taxon>
        <taxon>Metazoa</taxon>
        <taxon>Chordata</taxon>
        <taxon>Craniata</taxon>
        <taxon>Vertebrata</taxon>
        <taxon>Euteleostomi</taxon>
        <taxon>Amphibia</taxon>
        <taxon>Batrachia</taxon>
        <taxon>Caudata</taxon>
        <taxon>Salamandroidea</taxon>
        <taxon>Salamandridae</taxon>
        <taxon>Pleurodelinae</taxon>
        <taxon>Pleurodeles</taxon>
    </lineage>
</organism>
<name>A0AAV7R3Q3_PLEWA</name>
<evidence type="ECO:0000313" key="1">
    <source>
        <dbReference type="EMBL" id="KAJ1145834.1"/>
    </source>
</evidence>
<evidence type="ECO:0000313" key="2">
    <source>
        <dbReference type="Proteomes" id="UP001066276"/>
    </source>
</evidence>
<reference evidence="1" key="1">
    <citation type="journal article" date="2022" name="bioRxiv">
        <title>Sequencing and chromosome-scale assembly of the giantPleurodeles waltlgenome.</title>
        <authorList>
            <person name="Brown T."/>
            <person name="Elewa A."/>
            <person name="Iarovenko S."/>
            <person name="Subramanian E."/>
            <person name="Araus A.J."/>
            <person name="Petzold A."/>
            <person name="Susuki M."/>
            <person name="Suzuki K.-i.T."/>
            <person name="Hayashi T."/>
            <person name="Toyoda A."/>
            <person name="Oliveira C."/>
            <person name="Osipova E."/>
            <person name="Leigh N.D."/>
            <person name="Simon A."/>
            <person name="Yun M.H."/>
        </authorList>
    </citation>
    <scope>NUCLEOTIDE SEQUENCE</scope>
    <source>
        <strain evidence="1">20211129_DDA</strain>
        <tissue evidence="1">Liver</tissue>
    </source>
</reference>